<dbReference type="Gene3D" id="3.10.129.10">
    <property type="entry name" value="Hotdog Thioesterase"/>
    <property type="match status" value="1"/>
</dbReference>
<proteinExistence type="predicted"/>
<evidence type="ECO:0000313" key="2">
    <source>
        <dbReference type="Proteomes" id="UP000005951"/>
    </source>
</evidence>
<dbReference type="SUPFAM" id="SSF54637">
    <property type="entry name" value="Thioesterase/thiol ester dehydrase-isomerase"/>
    <property type="match status" value="1"/>
</dbReference>
<gene>
    <name evidence="1" type="ORF">WSS_A33405</name>
</gene>
<dbReference type="RefSeq" id="WP_005262695.1">
    <property type="nucleotide sequence ID" value="NZ_AJYC02000110.1"/>
</dbReference>
<dbReference type="InterPro" id="IPR029069">
    <property type="entry name" value="HotDog_dom_sf"/>
</dbReference>
<evidence type="ECO:0000313" key="1">
    <source>
        <dbReference type="EMBL" id="EKT78286.1"/>
    </source>
</evidence>
<evidence type="ECO:0008006" key="3">
    <source>
        <dbReference type="Google" id="ProtNLM"/>
    </source>
</evidence>
<protein>
    <recommendedName>
        <fullName evidence="3">MaoC-like domain-containing protein</fullName>
    </recommendedName>
</protein>
<name>K8XBR5_RHOOP</name>
<accession>K8XBR5</accession>
<dbReference type="AlphaFoldDB" id="K8XBR5"/>
<dbReference type="Proteomes" id="UP000005951">
    <property type="component" value="Unassembled WGS sequence"/>
</dbReference>
<comment type="caution">
    <text evidence="1">The sequence shown here is derived from an EMBL/GenBank/DDBJ whole genome shotgun (WGS) entry which is preliminary data.</text>
</comment>
<reference evidence="1 2" key="1">
    <citation type="journal article" date="2013" name="Genome Announc.">
        <title>Draft Genome Sequence of Rhodococcus opacus Strain M213 Shows a Diverse Catabolic Potential.</title>
        <authorList>
            <person name="Pathak A."/>
            <person name="Green S.J."/>
            <person name="Ogram A."/>
            <person name="Chauhan A."/>
        </authorList>
    </citation>
    <scope>NUCLEOTIDE SEQUENCE [LARGE SCALE GENOMIC DNA]</scope>
    <source>
        <strain evidence="1 2">M213</strain>
    </source>
</reference>
<dbReference type="EMBL" id="AJYC02000110">
    <property type="protein sequence ID" value="EKT78286.1"/>
    <property type="molecule type" value="Genomic_DNA"/>
</dbReference>
<sequence length="71" mass="7430">MAVNYGLNKVRFPAPVPAGSKVRLSAELLTVEDIAGGIRIALRATIHCTALESPCASPTRVPLLSLTKESG</sequence>
<organism evidence="1 2">
    <name type="scientific">Rhodococcus opacus M213</name>
    <dbReference type="NCBI Taxonomy" id="1129896"/>
    <lineage>
        <taxon>Bacteria</taxon>
        <taxon>Bacillati</taxon>
        <taxon>Actinomycetota</taxon>
        <taxon>Actinomycetes</taxon>
        <taxon>Mycobacteriales</taxon>
        <taxon>Nocardiaceae</taxon>
        <taxon>Rhodococcus</taxon>
    </lineage>
</organism>